<gene>
    <name evidence="1" type="ORF">Cvel_13252</name>
</gene>
<dbReference type="VEuPathDB" id="CryptoDB:Cvel_13252"/>
<name>A0A0G4ID50_9ALVE</name>
<dbReference type="AlphaFoldDB" id="A0A0G4ID50"/>
<evidence type="ECO:0000313" key="1">
    <source>
        <dbReference type="EMBL" id="CEM55032.1"/>
    </source>
</evidence>
<sequence length="164" mass="15973">MVDRSQEVGQTTGLRHLGRTAAGAGLLGGAAVAGRGGAAAIAGGAGGEATGATVAATTAASVPGISSHLLAAALFVTAAYPSLCYISHTNTEKFLAPEPWGFNSPSAFGIYPTPAKGKFTTIFSHAPKEAPTNNCPDAQGIGTADSAAAAATFGLSTEASPVKG</sequence>
<accession>A0A0G4ID50</accession>
<proteinExistence type="predicted"/>
<reference evidence="1" key="1">
    <citation type="submission" date="2014-11" db="EMBL/GenBank/DDBJ databases">
        <authorList>
            <person name="Otto D Thomas"/>
            <person name="Naeem Raeece"/>
        </authorList>
    </citation>
    <scope>NUCLEOTIDE SEQUENCE</scope>
</reference>
<organism evidence="1">
    <name type="scientific">Chromera velia CCMP2878</name>
    <dbReference type="NCBI Taxonomy" id="1169474"/>
    <lineage>
        <taxon>Eukaryota</taxon>
        <taxon>Sar</taxon>
        <taxon>Alveolata</taxon>
        <taxon>Colpodellida</taxon>
        <taxon>Chromeraceae</taxon>
        <taxon>Chromera</taxon>
    </lineage>
</organism>
<protein>
    <submittedName>
        <fullName evidence="1">Uncharacterized protein</fullName>
    </submittedName>
</protein>
<dbReference type="EMBL" id="CDMZ01005840">
    <property type="protein sequence ID" value="CEM55032.1"/>
    <property type="molecule type" value="Genomic_DNA"/>
</dbReference>